<evidence type="ECO:0000313" key="2">
    <source>
        <dbReference type="EMBL" id="QHB21485.1"/>
    </source>
</evidence>
<reference evidence="2" key="1">
    <citation type="journal article" date="2019" name="Toxins">
        <title>Missiles of mass disruption: composition and glandular origin of venom used as a projectile defensive weapon by the assassin bug Platymeris rhadamanthus.</title>
        <authorList>
            <person name="Walker A.A."/>
            <person name="Robinson S.D."/>
            <person name="Undheim E.A.B."/>
            <person name="Jin J."/>
            <person name="Han X."/>
            <person name="Fry B.G."/>
            <person name="Vetter I."/>
            <person name="King G.F."/>
        </authorList>
    </citation>
    <scope>NUCLEOTIDE SEQUENCE</scope>
    <source>
        <tissue evidence="2">Venom glands</tissue>
    </source>
</reference>
<dbReference type="PANTHER" id="PTHR37685">
    <property type="entry name" value="GEO11136P1-RELATED"/>
    <property type="match status" value="1"/>
</dbReference>
<dbReference type="InterPro" id="IPR031734">
    <property type="entry name" value="MBF2"/>
</dbReference>
<evidence type="ECO:0000256" key="1">
    <source>
        <dbReference type="SAM" id="SignalP"/>
    </source>
</evidence>
<sequence length="127" mass="13908">MTSFSALLVALLVTVTVPNSAFAINCAIGQNHSASFGSRTPGDKLVFQNHIQRAWKKFEYTKVVVTYPSEGETGQNISYIELTDKYTNGHGACPKILEGGVGTNNVRIELKSGFYRGIDFVVKIYSI</sequence>
<accession>A0A6B9L3Q4</accession>
<feature type="signal peptide" evidence="1">
    <location>
        <begin position="1"/>
        <end position="23"/>
    </location>
</feature>
<dbReference type="PANTHER" id="PTHR37685:SF1">
    <property type="entry name" value="GEO11136P1-RELATED"/>
    <property type="match status" value="1"/>
</dbReference>
<feature type="chain" id="PRO_5025675642" evidence="1">
    <location>
        <begin position="24"/>
        <end position="127"/>
    </location>
</feature>
<proteinExistence type="evidence at transcript level"/>
<dbReference type="Pfam" id="PF15868">
    <property type="entry name" value="MBF2"/>
    <property type="match status" value="1"/>
</dbReference>
<name>A0A6B9L3Q4_PLARH</name>
<dbReference type="AlphaFoldDB" id="A0A6B9L3Q4"/>
<organism evidence="2">
    <name type="scientific">Platymeris rhadamanthus</name>
    <name type="common">Red spot assassin bug</name>
    <dbReference type="NCBI Taxonomy" id="1134088"/>
    <lineage>
        <taxon>Eukaryota</taxon>
        <taxon>Metazoa</taxon>
        <taxon>Ecdysozoa</taxon>
        <taxon>Arthropoda</taxon>
        <taxon>Hexapoda</taxon>
        <taxon>Insecta</taxon>
        <taxon>Pterygota</taxon>
        <taxon>Neoptera</taxon>
        <taxon>Paraneoptera</taxon>
        <taxon>Hemiptera</taxon>
        <taxon>Heteroptera</taxon>
        <taxon>Panheteroptera</taxon>
        <taxon>Cimicomorpha</taxon>
        <taxon>Reduviidae</taxon>
        <taxon>Platymeris</taxon>
    </lineage>
</organism>
<protein>
    <submittedName>
        <fullName evidence="2">Venom protein family 3 protein 1</fullName>
    </submittedName>
</protein>
<keyword evidence="1" id="KW-0732">Signal</keyword>
<dbReference type="EMBL" id="MN208296">
    <property type="protein sequence ID" value="QHB21485.1"/>
    <property type="molecule type" value="mRNA"/>
</dbReference>